<dbReference type="AlphaFoldDB" id="A0A5C6BQM6"/>
<dbReference type="PROSITE" id="PS51007">
    <property type="entry name" value="CYTC"/>
    <property type="match status" value="2"/>
</dbReference>
<evidence type="ECO:0000256" key="1">
    <source>
        <dbReference type="ARBA" id="ARBA00004196"/>
    </source>
</evidence>
<evidence type="ECO:0000256" key="7">
    <source>
        <dbReference type="PROSITE-ProRule" id="PRU00433"/>
    </source>
</evidence>
<keyword evidence="6 7" id="KW-0408">Iron</keyword>
<keyword evidence="2 7" id="KW-0349">Heme</keyword>
<dbReference type="InterPro" id="IPR004852">
    <property type="entry name" value="Di-haem_cyt_c_peroxidsae"/>
</dbReference>
<feature type="domain" description="Cytochrome c" evidence="9">
    <location>
        <begin position="503"/>
        <end position="599"/>
    </location>
</feature>
<dbReference type="GO" id="GO:0030313">
    <property type="term" value="C:cell envelope"/>
    <property type="evidence" value="ECO:0007669"/>
    <property type="project" value="UniProtKB-SubCell"/>
</dbReference>
<evidence type="ECO:0000256" key="3">
    <source>
        <dbReference type="ARBA" id="ARBA00022723"/>
    </source>
</evidence>
<name>A0A5C6BQM6_9PLAN</name>
<comment type="caution">
    <text evidence="10">The sequence shown here is derived from an EMBL/GenBank/DDBJ whole genome shotgun (WGS) entry which is preliminary data.</text>
</comment>
<evidence type="ECO:0000256" key="8">
    <source>
        <dbReference type="SAM" id="SignalP"/>
    </source>
</evidence>
<keyword evidence="10" id="KW-0575">Peroxidase</keyword>
<dbReference type="GO" id="GO:0046872">
    <property type="term" value="F:metal ion binding"/>
    <property type="evidence" value="ECO:0007669"/>
    <property type="project" value="UniProtKB-KW"/>
</dbReference>
<keyword evidence="11" id="KW-1185">Reference proteome</keyword>
<dbReference type="GO" id="GO:0009055">
    <property type="term" value="F:electron transfer activity"/>
    <property type="evidence" value="ECO:0007669"/>
    <property type="project" value="InterPro"/>
</dbReference>
<gene>
    <name evidence="10" type="primary">ccp_2</name>
    <name evidence="10" type="ORF">CA54_32030</name>
</gene>
<proteinExistence type="predicted"/>
<evidence type="ECO:0000259" key="9">
    <source>
        <dbReference type="PROSITE" id="PS51007"/>
    </source>
</evidence>
<accession>A0A5C6BQM6</accession>
<dbReference type="GO" id="GO:0020037">
    <property type="term" value="F:heme binding"/>
    <property type="evidence" value="ECO:0007669"/>
    <property type="project" value="InterPro"/>
</dbReference>
<keyword evidence="3 7" id="KW-0479">Metal-binding</keyword>
<dbReference type="SUPFAM" id="SSF50974">
    <property type="entry name" value="Nitrous oxide reductase, N-terminal domain"/>
    <property type="match status" value="1"/>
</dbReference>
<dbReference type="Pfam" id="PF03150">
    <property type="entry name" value="CCP_MauG"/>
    <property type="match status" value="1"/>
</dbReference>
<evidence type="ECO:0000313" key="10">
    <source>
        <dbReference type="EMBL" id="TWU14358.1"/>
    </source>
</evidence>
<dbReference type="InterPro" id="IPR036909">
    <property type="entry name" value="Cyt_c-like_dom_sf"/>
</dbReference>
<evidence type="ECO:0000256" key="6">
    <source>
        <dbReference type="ARBA" id="ARBA00023004"/>
    </source>
</evidence>
<dbReference type="EMBL" id="SJPP01000001">
    <property type="protein sequence ID" value="TWU14358.1"/>
    <property type="molecule type" value="Genomic_DNA"/>
</dbReference>
<feature type="domain" description="Cytochrome c" evidence="9">
    <location>
        <begin position="383"/>
        <end position="487"/>
    </location>
</feature>
<evidence type="ECO:0000256" key="5">
    <source>
        <dbReference type="ARBA" id="ARBA00023002"/>
    </source>
</evidence>
<dbReference type="PANTHER" id="PTHR30600">
    <property type="entry name" value="CYTOCHROME C PEROXIDASE-RELATED"/>
    <property type="match status" value="1"/>
</dbReference>
<reference evidence="10 11" key="1">
    <citation type="submission" date="2019-02" db="EMBL/GenBank/DDBJ databases">
        <title>Deep-cultivation of Planctomycetes and their phenomic and genomic characterization uncovers novel biology.</title>
        <authorList>
            <person name="Wiegand S."/>
            <person name="Jogler M."/>
            <person name="Boedeker C."/>
            <person name="Pinto D."/>
            <person name="Vollmers J."/>
            <person name="Rivas-Marin E."/>
            <person name="Kohn T."/>
            <person name="Peeters S.H."/>
            <person name="Heuer A."/>
            <person name="Rast P."/>
            <person name="Oberbeckmann S."/>
            <person name="Bunk B."/>
            <person name="Jeske O."/>
            <person name="Meyerdierks A."/>
            <person name="Storesund J.E."/>
            <person name="Kallscheuer N."/>
            <person name="Luecker S."/>
            <person name="Lage O.M."/>
            <person name="Pohl T."/>
            <person name="Merkel B.J."/>
            <person name="Hornburger P."/>
            <person name="Mueller R.-W."/>
            <person name="Bruemmer F."/>
            <person name="Labrenz M."/>
            <person name="Spormann A.M."/>
            <person name="Op Den Camp H."/>
            <person name="Overmann J."/>
            <person name="Amann R."/>
            <person name="Jetten M.S.M."/>
            <person name="Mascher T."/>
            <person name="Medema M.H."/>
            <person name="Devos D.P."/>
            <person name="Kaster A.-K."/>
            <person name="Ovreas L."/>
            <person name="Rohde M."/>
            <person name="Galperin M.Y."/>
            <person name="Jogler C."/>
        </authorList>
    </citation>
    <scope>NUCLEOTIDE SEQUENCE [LARGE SCALE GENOMIC DNA]</scope>
    <source>
        <strain evidence="10 11">CA54</strain>
    </source>
</reference>
<keyword evidence="5 10" id="KW-0560">Oxidoreductase</keyword>
<dbReference type="EC" id="1.11.1.5" evidence="10"/>
<feature type="chain" id="PRO_5022940054" evidence="8">
    <location>
        <begin position="26"/>
        <end position="599"/>
    </location>
</feature>
<dbReference type="InterPro" id="IPR011045">
    <property type="entry name" value="N2O_reductase_N"/>
</dbReference>
<dbReference type="SUPFAM" id="SSF46626">
    <property type="entry name" value="Cytochrome c"/>
    <property type="match status" value="2"/>
</dbReference>
<dbReference type="Gene3D" id="2.130.10.10">
    <property type="entry name" value="YVTN repeat-like/Quinoprotein amine dehydrogenase"/>
    <property type="match status" value="1"/>
</dbReference>
<comment type="subcellular location">
    <subcellularLocation>
        <location evidence="1">Cell envelope</location>
    </subcellularLocation>
</comment>
<sequence length="599" mass="64644" precursor="true">MLIMNARCIFLSAFLFLSALIPAWAGEPQDVAAPKPAPLPTQLRRPVALGLLDDAARLAVANRRSGTVSLLNTDTWSVINEFPVGKQLSDLAVLSGGRQLLATDEAGHELIALRYNNDALQETSRLPVSPFPVDLILNDDATRCYVASLWSRRLTIVSVSTQSDSNVELQILKTVALPFEPRKLLLLGDAGMLIVADAFGGQLAVVEAETGEVRSIRELPAHNLQGLTLNHAQDSVLITHQHLNPLARATFNDLHWGMLSNNVARPISVQRLLSPTANLLDGRGAVRLGDVGHGAADPADIAMLDNGRIAIAFAGTGEVAITDLAGRDMRRYKTGRRPTALLATVNSGEVIVANTLSDSISVIDPAADPPVRNISLGPTPAPSPQTRGELLFFDAGISHDSWMSCHSCHTDGHTSGLTADTLGDGSYGAPKRIPTLLGVSQTDLWAWNGSMKELHDQIDQSIRTTLHGDPPSGADVNDLAAYLQTLKPPPPLRPRTIDAADEASLTRGQTLFHGMNCIQCHVPPVTYTTGGVFDVDLVDEVGNRKFNPPSLRGVGRRRGFFHDKRAKTLGAVFTDYQHQLDRDLGVQEFKDLVRFLESL</sequence>
<dbReference type="InterPro" id="IPR015943">
    <property type="entry name" value="WD40/YVTN_repeat-like_dom_sf"/>
</dbReference>
<dbReference type="Proteomes" id="UP000320735">
    <property type="component" value="Unassembled WGS sequence"/>
</dbReference>
<keyword evidence="4 8" id="KW-0732">Signal</keyword>
<dbReference type="Gene3D" id="1.10.760.10">
    <property type="entry name" value="Cytochrome c-like domain"/>
    <property type="match status" value="2"/>
</dbReference>
<dbReference type="GO" id="GO:0004130">
    <property type="term" value="F:cytochrome-c peroxidase activity"/>
    <property type="evidence" value="ECO:0007669"/>
    <property type="project" value="UniProtKB-EC"/>
</dbReference>
<evidence type="ECO:0000256" key="4">
    <source>
        <dbReference type="ARBA" id="ARBA00022729"/>
    </source>
</evidence>
<protein>
    <submittedName>
        <fullName evidence="10">Cytochrome c551 peroxidase</fullName>
        <ecNumber evidence="10">1.11.1.5</ecNumber>
    </submittedName>
</protein>
<dbReference type="PANTHER" id="PTHR30600:SF10">
    <property type="entry name" value="BLL6722 PROTEIN"/>
    <property type="match status" value="1"/>
</dbReference>
<dbReference type="InterPro" id="IPR051395">
    <property type="entry name" value="Cytochrome_c_Peroxidase/MauG"/>
</dbReference>
<feature type="signal peptide" evidence="8">
    <location>
        <begin position="1"/>
        <end position="25"/>
    </location>
</feature>
<organism evidence="10 11">
    <name type="scientific">Symmachiella macrocystis</name>
    <dbReference type="NCBI Taxonomy" id="2527985"/>
    <lineage>
        <taxon>Bacteria</taxon>
        <taxon>Pseudomonadati</taxon>
        <taxon>Planctomycetota</taxon>
        <taxon>Planctomycetia</taxon>
        <taxon>Planctomycetales</taxon>
        <taxon>Planctomycetaceae</taxon>
        <taxon>Symmachiella</taxon>
    </lineage>
</organism>
<evidence type="ECO:0000313" key="11">
    <source>
        <dbReference type="Proteomes" id="UP000320735"/>
    </source>
</evidence>
<evidence type="ECO:0000256" key="2">
    <source>
        <dbReference type="ARBA" id="ARBA00022617"/>
    </source>
</evidence>
<dbReference type="InterPro" id="IPR009056">
    <property type="entry name" value="Cyt_c-like_dom"/>
</dbReference>